<dbReference type="InterPro" id="IPR050863">
    <property type="entry name" value="CenT-Element_Derived"/>
</dbReference>
<feature type="compositionally biased region" description="Acidic residues" evidence="1">
    <location>
        <begin position="535"/>
        <end position="562"/>
    </location>
</feature>
<dbReference type="EMBL" id="LR726812">
    <property type="protein sequence ID" value="VWO98225.1"/>
    <property type="molecule type" value="Genomic_DNA"/>
</dbReference>
<evidence type="ECO:0000256" key="1">
    <source>
        <dbReference type="SAM" id="MobiDB-lite"/>
    </source>
</evidence>
<evidence type="ECO:0000313" key="3">
    <source>
        <dbReference type="EMBL" id="VWO98225.1"/>
    </source>
</evidence>
<name>A0A5K1JZK6_9APHY</name>
<feature type="compositionally biased region" description="Basic and acidic residues" evidence="1">
    <location>
        <begin position="506"/>
        <end position="534"/>
    </location>
</feature>
<sequence>MPRRALSKTKVSQIDSEVRDRLVKIAAERCLEERCTQANPRAVWKICEEVEAEYFQETKKHIKISRTTVNGRINGRQSIRDFNATKRWLDEAEEAMVVDFTIDTALRGFPLNHKRLKEHVNALCWGKYGTDGGVFPKEGVGREWTQRFVERHSTRLHPYWSRSLDHSRARAVNPTNIDSYFALLKTTIEGQDGEDPIEPDCIYGMDETGLQLGVGTKERVIGPAKKKVQYQQRSGDRENVTVLVTICADGTSITPAVIFKGDAYHPNWDQPNPGNAALAHSKKGYTDGEIGVEWIKLFHRQTEAKARGRRRLLLVDGHSSHYTFGFLEFAREHHIHVLCYPSHTTHILQGLDVAIFSSLKRHWTTARDEFERAGKKVNKTNFLSVYHAAHTNALTVENIHAAFRKTGVVPFDPSVVHTDSMLPSLETSIQGSLPNLRAVQASPIRAMARFLLDDVASRREHSSSSTPSNIEIPHTPNSSPTTPSTPPHKVNVASYEAEVRLAKRERREARLERPELRIEPRAPKPRLKDMRAFDMDDEEGDEDEEGDDDEDEDEDENEDRDD</sequence>
<feature type="domain" description="DDE-1" evidence="2">
    <location>
        <begin position="239"/>
        <end position="403"/>
    </location>
</feature>
<dbReference type="GO" id="GO:0003677">
    <property type="term" value="F:DNA binding"/>
    <property type="evidence" value="ECO:0007669"/>
    <property type="project" value="TreeGrafter"/>
</dbReference>
<dbReference type="AlphaFoldDB" id="A0A5K1JZK6"/>
<dbReference type="EC" id="2.7.11.1" evidence="3"/>
<feature type="region of interest" description="Disordered" evidence="1">
    <location>
        <begin position="506"/>
        <end position="562"/>
    </location>
</feature>
<proteinExistence type="predicted"/>
<keyword evidence="3" id="KW-0418">Kinase</keyword>
<dbReference type="GO" id="GO:0005634">
    <property type="term" value="C:nucleus"/>
    <property type="evidence" value="ECO:0007669"/>
    <property type="project" value="TreeGrafter"/>
</dbReference>
<dbReference type="PANTHER" id="PTHR19303:SF74">
    <property type="entry name" value="POGO TRANSPOSABLE ELEMENT WITH KRAB DOMAIN"/>
    <property type="match status" value="1"/>
</dbReference>
<dbReference type="Pfam" id="PF03184">
    <property type="entry name" value="DDE_1"/>
    <property type="match status" value="1"/>
</dbReference>
<gene>
    <name evidence="3" type="primary">P0CY23</name>
</gene>
<organism evidence="3">
    <name type="scientific">Ganoderma boninense</name>
    <dbReference type="NCBI Taxonomy" id="34458"/>
    <lineage>
        <taxon>Eukaryota</taxon>
        <taxon>Fungi</taxon>
        <taxon>Dikarya</taxon>
        <taxon>Basidiomycota</taxon>
        <taxon>Agaricomycotina</taxon>
        <taxon>Agaricomycetes</taxon>
        <taxon>Polyporales</taxon>
        <taxon>Polyporaceae</taxon>
        <taxon>Ganoderma</taxon>
    </lineage>
</organism>
<accession>A0A5K1JZK6</accession>
<dbReference type="InterPro" id="IPR004875">
    <property type="entry name" value="DDE_SF_endonuclease_dom"/>
</dbReference>
<feature type="compositionally biased region" description="Low complexity" evidence="1">
    <location>
        <begin position="463"/>
        <end position="482"/>
    </location>
</feature>
<reference evidence="3" key="1">
    <citation type="submission" date="2019-10" db="EMBL/GenBank/DDBJ databases">
        <authorList>
            <person name="Nor Muhammad N."/>
        </authorList>
    </citation>
    <scope>NUCLEOTIDE SEQUENCE</scope>
</reference>
<evidence type="ECO:0000259" key="2">
    <source>
        <dbReference type="Pfam" id="PF03184"/>
    </source>
</evidence>
<dbReference type="GO" id="GO:0004674">
    <property type="term" value="F:protein serine/threonine kinase activity"/>
    <property type="evidence" value="ECO:0007669"/>
    <property type="project" value="UniProtKB-EC"/>
</dbReference>
<keyword evidence="3" id="KW-0808">Transferase</keyword>
<dbReference type="PANTHER" id="PTHR19303">
    <property type="entry name" value="TRANSPOSON"/>
    <property type="match status" value="1"/>
</dbReference>
<feature type="region of interest" description="Disordered" evidence="1">
    <location>
        <begin position="458"/>
        <end position="493"/>
    </location>
</feature>
<protein>
    <submittedName>
        <fullName evidence="3">Serine/threonine-protein kinase CST20 (EC)</fullName>
        <ecNumber evidence="3">2.7.11.1</ecNumber>
    </submittedName>
</protein>